<dbReference type="InterPro" id="IPR017853">
    <property type="entry name" value="GH"/>
</dbReference>
<dbReference type="InterPro" id="IPR052066">
    <property type="entry name" value="Glycosphingolipid_Hydrolases"/>
</dbReference>
<dbReference type="Proteomes" id="UP000663870">
    <property type="component" value="Unassembled WGS sequence"/>
</dbReference>
<evidence type="ECO:0000313" key="3">
    <source>
        <dbReference type="Proteomes" id="UP000663854"/>
    </source>
</evidence>
<dbReference type="SUPFAM" id="SSF51445">
    <property type="entry name" value="(Trans)glycosidases"/>
    <property type="match status" value="1"/>
</dbReference>
<organism evidence="1 3">
    <name type="scientific">Rotaria sordida</name>
    <dbReference type="NCBI Taxonomy" id="392033"/>
    <lineage>
        <taxon>Eukaryota</taxon>
        <taxon>Metazoa</taxon>
        <taxon>Spiralia</taxon>
        <taxon>Gnathifera</taxon>
        <taxon>Rotifera</taxon>
        <taxon>Eurotatoria</taxon>
        <taxon>Bdelloidea</taxon>
        <taxon>Philodinida</taxon>
        <taxon>Philodinidae</taxon>
        <taxon>Rotaria</taxon>
    </lineage>
</organism>
<proteinExistence type="predicted"/>
<sequence length="141" mass="16007">MMENKGIYAFLNCHQDVFSRFFCDEGVPDWIAKNLGADTLKEFLLPFPLNFKREPDTEYPVLDQYLQHPFAQYYFTQGVINDFKVLCTNGNGILEAFASFWRAVASYFADRSGGYHTVGFGPSSVSCSDVQKVARSDSQSR</sequence>
<accession>A0A814TZY7</accession>
<comment type="caution">
    <text evidence="1">The sequence shown here is derived from an EMBL/GenBank/DDBJ whole genome shotgun (WGS) entry which is preliminary data.</text>
</comment>
<keyword evidence="4" id="KW-1185">Reference proteome</keyword>
<gene>
    <name evidence="2" type="ORF">JXQ802_LOCUS35818</name>
    <name evidence="1" type="ORF">PYM288_LOCUS23115</name>
</gene>
<evidence type="ECO:0000313" key="1">
    <source>
        <dbReference type="EMBL" id="CAF1168081.1"/>
    </source>
</evidence>
<dbReference type="Proteomes" id="UP000663854">
    <property type="component" value="Unassembled WGS sequence"/>
</dbReference>
<dbReference type="PANTHER" id="PTHR31308">
    <property type="match status" value="1"/>
</dbReference>
<dbReference type="EMBL" id="CAJNOH010001044">
    <property type="protein sequence ID" value="CAF1168081.1"/>
    <property type="molecule type" value="Genomic_DNA"/>
</dbReference>
<reference evidence="1" key="1">
    <citation type="submission" date="2021-02" db="EMBL/GenBank/DDBJ databases">
        <authorList>
            <person name="Nowell W R."/>
        </authorList>
    </citation>
    <scope>NUCLEOTIDE SEQUENCE</scope>
</reference>
<dbReference type="AlphaFoldDB" id="A0A814TZY7"/>
<name>A0A814TZY7_9BILA</name>
<dbReference type="PANTHER" id="PTHR31308:SF3">
    <property type="entry name" value="ENDOGLYCOCERAMIDASE"/>
    <property type="match status" value="1"/>
</dbReference>
<evidence type="ECO:0000313" key="2">
    <source>
        <dbReference type="EMBL" id="CAF1420401.1"/>
    </source>
</evidence>
<dbReference type="Gene3D" id="3.20.20.80">
    <property type="entry name" value="Glycosidases"/>
    <property type="match status" value="1"/>
</dbReference>
<protein>
    <submittedName>
        <fullName evidence="1">Uncharacterized protein</fullName>
    </submittedName>
</protein>
<evidence type="ECO:0000313" key="4">
    <source>
        <dbReference type="Proteomes" id="UP000663870"/>
    </source>
</evidence>
<dbReference type="EMBL" id="CAJNOL010001798">
    <property type="protein sequence ID" value="CAF1420401.1"/>
    <property type="molecule type" value="Genomic_DNA"/>
</dbReference>